<organism evidence="2 3">
    <name type="scientific">Ramazzottius varieornatus</name>
    <name type="common">Water bear</name>
    <name type="synonym">Tardigrade</name>
    <dbReference type="NCBI Taxonomy" id="947166"/>
    <lineage>
        <taxon>Eukaryota</taxon>
        <taxon>Metazoa</taxon>
        <taxon>Ecdysozoa</taxon>
        <taxon>Tardigrada</taxon>
        <taxon>Eutardigrada</taxon>
        <taxon>Parachela</taxon>
        <taxon>Hypsibioidea</taxon>
        <taxon>Ramazzottiidae</taxon>
        <taxon>Ramazzottius</taxon>
    </lineage>
</organism>
<comment type="caution">
    <text evidence="2">The sequence shown here is derived from an EMBL/GenBank/DDBJ whole genome shotgun (WGS) entry which is preliminary data.</text>
</comment>
<keyword evidence="3" id="KW-1185">Reference proteome</keyword>
<protein>
    <submittedName>
        <fullName evidence="2">Uncharacterized protein</fullName>
    </submittedName>
</protein>
<dbReference type="EMBL" id="BDGG01000005">
    <property type="protein sequence ID" value="GAU99209.1"/>
    <property type="molecule type" value="Genomic_DNA"/>
</dbReference>
<name>A0A1D1VC55_RAMVA</name>
<dbReference type="AlphaFoldDB" id="A0A1D1VC55"/>
<dbReference type="Proteomes" id="UP000186922">
    <property type="component" value="Unassembled WGS sequence"/>
</dbReference>
<proteinExistence type="predicted"/>
<gene>
    <name evidence="2" type="primary">RvY_10242-1</name>
    <name evidence="2" type="synonym">RvY_10242.1</name>
    <name evidence="2" type="ORF">RvY_10242</name>
</gene>
<accession>A0A1D1VC55</accession>
<evidence type="ECO:0000313" key="2">
    <source>
        <dbReference type="EMBL" id="GAU99209.1"/>
    </source>
</evidence>
<reference evidence="2 3" key="1">
    <citation type="journal article" date="2016" name="Nat. Commun.">
        <title>Extremotolerant tardigrade genome and improved radiotolerance of human cultured cells by tardigrade-unique protein.</title>
        <authorList>
            <person name="Hashimoto T."/>
            <person name="Horikawa D.D."/>
            <person name="Saito Y."/>
            <person name="Kuwahara H."/>
            <person name="Kozuka-Hata H."/>
            <person name="Shin-I T."/>
            <person name="Minakuchi Y."/>
            <person name="Ohishi K."/>
            <person name="Motoyama A."/>
            <person name="Aizu T."/>
            <person name="Enomoto A."/>
            <person name="Kondo K."/>
            <person name="Tanaka S."/>
            <person name="Hara Y."/>
            <person name="Koshikawa S."/>
            <person name="Sagara H."/>
            <person name="Miura T."/>
            <person name="Yokobori S."/>
            <person name="Miyagawa K."/>
            <person name="Suzuki Y."/>
            <person name="Kubo T."/>
            <person name="Oyama M."/>
            <person name="Kohara Y."/>
            <person name="Fujiyama A."/>
            <person name="Arakawa K."/>
            <person name="Katayama T."/>
            <person name="Toyoda A."/>
            <person name="Kunieda T."/>
        </authorList>
    </citation>
    <scope>NUCLEOTIDE SEQUENCE [LARGE SCALE GENOMIC DNA]</scope>
    <source>
        <strain evidence="2 3">YOKOZUNA-1</strain>
    </source>
</reference>
<evidence type="ECO:0000313" key="3">
    <source>
        <dbReference type="Proteomes" id="UP000186922"/>
    </source>
</evidence>
<sequence length="77" mass="9107">MKEWEPHLKIRLYDSESSAPARISIEFGFKDAAEQISRYIVLDIVTREQVCKEKTTRRLKENKDGRKKLRKDDPEVS</sequence>
<feature type="region of interest" description="Disordered" evidence="1">
    <location>
        <begin position="56"/>
        <end position="77"/>
    </location>
</feature>
<evidence type="ECO:0000256" key="1">
    <source>
        <dbReference type="SAM" id="MobiDB-lite"/>
    </source>
</evidence>